<dbReference type="eggNOG" id="COG1842">
    <property type="taxonomic scope" value="Bacteria"/>
</dbReference>
<dbReference type="KEGG" id="mpg:Theba_0260"/>
<evidence type="ECO:0000256" key="2">
    <source>
        <dbReference type="SAM" id="Coils"/>
    </source>
</evidence>
<reference evidence="3 4" key="1">
    <citation type="journal article" date="2012" name="Genome Biol. Evol.">
        <title>Genome Sequence of the Mesophilic Thermotogales Bacterium Mesotoga prima MesG1.Ag.4.2 Reveals the Largest Thermotogales Genome To Date.</title>
        <authorList>
            <person name="Zhaxybayeva O."/>
            <person name="Swithers K.S."/>
            <person name="Foght J."/>
            <person name="Green A.G."/>
            <person name="Bruce D."/>
            <person name="Detter C."/>
            <person name="Han S."/>
            <person name="Teshima H."/>
            <person name="Han J."/>
            <person name="Woyke T."/>
            <person name="Pitluck S."/>
            <person name="Nolan M."/>
            <person name="Ivanova N."/>
            <person name="Pati A."/>
            <person name="Land M.L."/>
            <person name="Dlutek M."/>
            <person name="Doolittle W.F."/>
            <person name="Noll K.M."/>
            <person name="Nesbo C.L."/>
        </authorList>
    </citation>
    <scope>NUCLEOTIDE SEQUENCE [LARGE SCALE GENOMIC DNA]</scope>
    <source>
        <strain evidence="4">mesG1.Ag.4.2</strain>
    </source>
</reference>
<dbReference type="AlphaFoldDB" id="I2F241"/>
<dbReference type="GeneID" id="87106115"/>
<dbReference type="PANTHER" id="PTHR31088">
    <property type="entry name" value="MEMBRANE-ASSOCIATED PROTEIN VIPP1, CHLOROPLASTIC"/>
    <property type="match status" value="1"/>
</dbReference>
<dbReference type="EMBL" id="CP003532">
    <property type="protein sequence ID" value="AFK05994.1"/>
    <property type="molecule type" value="Genomic_DNA"/>
</dbReference>
<keyword evidence="4" id="KW-1185">Reference proteome</keyword>
<dbReference type="Proteomes" id="UP000002881">
    <property type="component" value="Chromosome"/>
</dbReference>
<proteinExistence type="inferred from homology"/>
<evidence type="ECO:0000256" key="1">
    <source>
        <dbReference type="ARBA" id="ARBA00043985"/>
    </source>
</evidence>
<protein>
    <submittedName>
        <fullName evidence="3">Phage shock protein A (IM30), suppresses sigma54-dependent transcription</fullName>
    </submittedName>
</protein>
<dbReference type="RefSeq" id="WP_014730152.1">
    <property type="nucleotide sequence ID" value="NC_017934.1"/>
</dbReference>
<evidence type="ECO:0000313" key="3">
    <source>
        <dbReference type="EMBL" id="AFK05994.1"/>
    </source>
</evidence>
<dbReference type="Pfam" id="PF04012">
    <property type="entry name" value="PspA_IM30"/>
    <property type="match status" value="1"/>
</dbReference>
<evidence type="ECO:0000313" key="4">
    <source>
        <dbReference type="Proteomes" id="UP000002881"/>
    </source>
</evidence>
<comment type="similarity">
    <text evidence="1">Belongs to the PspA/Vipp/IM30 family.</text>
</comment>
<accession>I2F241</accession>
<keyword evidence="2" id="KW-0175">Coiled coil</keyword>
<sequence>MGILDRFNDIIKSNVNSLLDKMEDPSKMIDQHLRELSEDLAEVKRGTAGVIAEETRTKRLVDENAAEVAKYADFAKRALLAKNDGDAKVFIAKKQELENVGAGLMTAYAAAHENAVKMRQMHDKLVSDIESLKNRRAMIKAKVAVAKTQKKINEVSSSAGKTQGAIDAVGRLEEKAQKMLDEANAMAELNTEPIDKAKALEEKYAAKSSFAVDEELEQMKKELGI</sequence>
<name>I2F241_9BACT</name>
<feature type="coiled-coil region" evidence="2">
    <location>
        <begin position="129"/>
        <end position="192"/>
    </location>
</feature>
<dbReference type="HOGENOM" id="CLU_056466_4_1_0"/>
<gene>
    <name evidence="3" type="ORF">Theba_0260</name>
</gene>
<dbReference type="PANTHER" id="PTHR31088:SF6">
    <property type="entry name" value="PHAGE SHOCK PROTEIN A"/>
    <property type="match status" value="1"/>
</dbReference>
<dbReference type="STRING" id="660470.Theba_0260"/>
<dbReference type="InterPro" id="IPR007157">
    <property type="entry name" value="PspA_VIPP1"/>
</dbReference>
<organism evidence="3 4">
    <name type="scientific">Mesotoga prima MesG1.Ag.4.2</name>
    <dbReference type="NCBI Taxonomy" id="660470"/>
    <lineage>
        <taxon>Bacteria</taxon>
        <taxon>Thermotogati</taxon>
        <taxon>Thermotogota</taxon>
        <taxon>Thermotogae</taxon>
        <taxon>Kosmotogales</taxon>
        <taxon>Kosmotogaceae</taxon>
        <taxon>Mesotoga</taxon>
    </lineage>
</organism>